<dbReference type="KEGG" id="alm:AO498_13722"/>
<dbReference type="Proteomes" id="UP000073816">
    <property type="component" value="Chromosome"/>
</dbReference>
<dbReference type="PATRIC" id="fig|1727163.4.peg.2867"/>
<reference evidence="2" key="1">
    <citation type="submission" date="2015-09" db="EMBL/GenBank/DDBJ databases">
        <title>Complete sequence of Algoriphagus sp. M8-2.</title>
        <authorList>
            <person name="Shintani M."/>
        </authorList>
    </citation>
    <scope>NUCLEOTIDE SEQUENCE [LARGE SCALE GENOMIC DNA]</scope>
    <source>
        <strain evidence="2">M8-2</strain>
    </source>
</reference>
<evidence type="ECO:0000313" key="2">
    <source>
        <dbReference type="Proteomes" id="UP000073816"/>
    </source>
</evidence>
<keyword evidence="2" id="KW-1185">Reference proteome</keyword>
<protein>
    <submittedName>
        <fullName evidence="1">Uncharacterized protein</fullName>
    </submittedName>
</protein>
<reference evidence="1 2" key="2">
    <citation type="journal article" date="2016" name="Genome Announc.">
        <title>Complete Genome Sequence of Algoriphagus sp. Strain M8-2, Isolated from a Brackish Lake.</title>
        <authorList>
            <person name="Muraguchi Y."/>
            <person name="Kushimoto K."/>
            <person name="Ohtsubo Y."/>
            <person name="Suzuki T."/>
            <person name="Dohra H."/>
            <person name="Kimbara K."/>
            <person name="Shintani M."/>
        </authorList>
    </citation>
    <scope>NUCLEOTIDE SEQUENCE [LARGE SCALE GENOMIC DNA]</scope>
    <source>
        <strain evidence="1 2">M8-2</strain>
    </source>
</reference>
<proteinExistence type="predicted"/>
<dbReference type="EMBL" id="CP012836">
    <property type="protein sequence ID" value="AMQ57502.1"/>
    <property type="molecule type" value="Genomic_DNA"/>
</dbReference>
<gene>
    <name evidence="1" type="ORF">AO498_13722</name>
</gene>
<sequence>MQIEGVKIGGFFGGGLKRLTAEGAEGAEVLIRTHRRGAESTEI</sequence>
<name>A0A142EQU7_9BACT</name>
<evidence type="ECO:0000313" key="1">
    <source>
        <dbReference type="EMBL" id="AMQ57502.1"/>
    </source>
</evidence>
<dbReference type="AlphaFoldDB" id="A0A142EQU7"/>
<organism evidence="1 2">
    <name type="scientific">Algoriphagus sanaruensis</name>
    <dbReference type="NCBI Taxonomy" id="1727163"/>
    <lineage>
        <taxon>Bacteria</taxon>
        <taxon>Pseudomonadati</taxon>
        <taxon>Bacteroidota</taxon>
        <taxon>Cytophagia</taxon>
        <taxon>Cytophagales</taxon>
        <taxon>Cyclobacteriaceae</taxon>
        <taxon>Algoriphagus</taxon>
    </lineage>
</organism>
<accession>A0A142EQU7</accession>